<evidence type="ECO:0000256" key="4">
    <source>
        <dbReference type="ARBA" id="ARBA00023110"/>
    </source>
</evidence>
<evidence type="ECO:0000256" key="2">
    <source>
        <dbReference type="ARBA" id="ARBA00022737"/>
    </source>
</evidence>
<dbReference type="AlphaFoldDB" id="A0A9X0WK05"/>
<dbReference type="InterPro" id="IPR050280">
    <property type="entry name" value="OMP_Chaperone_SurA"/>
</dbReference>
<dbReference type="PANTHER" id="PTHR47637">
    <property type="entry name" value="CHAPERONE SURA"/>
    <property type="match status" value="1"/>
</dbReference>
<dbReference type="GO" id="GO:0042277">
    <property type="term" value="F:peptide binding"/>
    <property type="evidence" value="ECO:0007669"/>
    <property type="project" value="InterPro"/>
</dbReference>
<reference evidence="9 10" key="1">
    <citation type="journal article" date="2020" name="Microorganisms">
        <title>Osmotic Adaptation and Compatible Solute Biosynthesis of Phototrophic Bacteria as Revealed from Genome Analyses.</title>
        <authorList>
            <person name="Imhoff J.F."/>
            <person name="Rahn T."/>
            <person name="Kunzel S."/>
            <person name="Keller A."/>
            <person name="Neulinger S.C."/>
        </authorList>
    </citation>
    <scope>NUCLEOTIDE SEQUENCE [LARGE SCALE GENOMIC DNA]</scope>
    <source>
        <strain evidence="9 10">DSM 21303</strain>
    </source>
</reference>
<evidence type="ECO:0000313" key="10">
    <source>
        <dbReference type="Proteomes" id="UP001138802"/>
    </source>
</evidence>
<dbReference type="InterPro" id="IPR027304">
    <property type="entry name" value="Trigger_fact/SurA_dom_sf"/>
</dbReference>
<protein>
    <recommendedName>
        <fullName evidence="7">Chaperone SurA</fullName>
    </recommendedName>
    <alternativeName>
        <fullName evidence="7">Peptidyl-prolyl cis-trans isomerase SurA</fullName>
        <shortName evidence="7">PPIase SurA</shortName>
        <ecNumber evidence="7">5.2.1.8</ecNumber>
    </alternativeName>
    <alternativeName>
        <fullName evidence="7">Rotamase SurA</fullName>
    </alternativeName>
</protein>
<dbReference type="Gene3D" id="3.10.50.40">
    <property type="match status" value="2"/>
</dbReference>
<dbReference type="GO" id="GO:0006457">
    <property type="term" value="P:protein folding"/>
    <property type="evidence" value="ECO:0007669"/>
    <property type="project" value="UniProtKB-UniRule"/>
</dbReference>
<dbReference type="EC" id="5.2.1.8" evidence="7"/>
<feature type="domain" description="PpiC" evidence="8">
    <location>
        <begin position="186"/>
        <end position="287"/>
    </location>
</feature>
<evidence type="ECO:0000256" key="5">
    <source>
        <dbReference type="ARBA" id="ARBA00023186"/>
    </source>
</evidence>
<evidence type="ECO:0000313" key="9">
    <source>
        <dbReference type="EMBL" id="MBK1645577.1"/>
    </source>
</evidence>
<evidence type="ECO:0000256" key="7">
    <source>
        <dbReference type="HAMAP-Rule" id="MF_01183"/>
    </source>
</evidence>
<keyword evidence="3 7" id="KW-0574">Periplasm</keyword>
<keyword evidence="1 7" id="KW-0732">Signal</keyword>
<dbReference type="GO" id="GO:0043165">
    <property type="term" value="P:Gram-negative-bacterium-type cell outer membrane assembly"/>
    <property type="evidence" value="ECO:0007669"/>
    <property type="project" value="InterPro"/>
</dbReference>
<name>A0A9X0WK05_9GAMM</name>
<dbReference type="PANTHER" id="PTHR47637:SF1">
    <property type="entry name" value="CHAPERONE SURA"/>
    <property type="match status" value="1"/>
</dbReference>
<comment type="catalytic activity">
    <reaction evidence="7">
        <text>[protein]-peptidylproline (omega=180) = [protein]-peptidylproline (omega=0)</text>
        <dbReference type="Rhea" id="RHEA:16237"/>
        <dbReference type="Rhea" id="RHEA-COMP:10747"/>
        <dbReference type="Rhea" id="RHEA-COMP:10748"/>
        <dbReference type="ChEBI" id="CHEBI:83833"/>
        <dbReference type="ChEBI" id="CHEBI:83834"/>
        <dbReference type="EC" id="5.2.1.8"/>
    </reaction>
</comment>
<dbReference type="SUPFAM" id="SSF54534">
    <property type="entry name" value="FKBP-like"/>
    <property type="match status" value="2"/>
</dbReference>
<dbReference type="InterPro" id="IPR015391">
    <property type="entry name" value="SurA_N"/>
</dbReference>
<dbReference type="GO" id="GO:0003755">
    <property type="term" value="F:peptidyl-prolyl cis-trans isomerase activity"/>
    <property type="evidence" value="ECO:0007669"/>
    <property type="project" value="UniProtKB-UniRule"/>
</dbReference>
<dbReference type="SUPFAM" id="SSF109998">
    <property type="entry name" value="Triger factor/SurA peptide-binding domain-like"/>
    <property type="match status" value="1"/>
</dbReference>
<dbReference type="GO" id="GO:0050821">
    <property type="term" value="P:protein stabilization"/>
    <property type="evidence" value="ECO:0007669"/>
    <property type="project" value="InterPro"/>
</dbReference>
<keyword evidence="10" id="KW-1185">Reference proteome</keyword>
<dbReference type="InterPro" id="IPR000297">
    <property type="entry name" value="PPIase_PpiC"/>
</dbReference>
<dbReference type="GO" id="GO:0030288">
    <property type="term" value="C:outer membrane-bounded periplasmic space"/>
    <property type="evidence" value="ECO:0007669"/>
    <property type="project" value="InterPro"/>
</dbReference>
<evidence type="ECO:0000256" key="1">
    <source>
        <dbReference type="ARBA" id="ARBA00022729"/>
    </source>
</evidence>
<dbReference type="EMBL" id="NRSD01000013">
    <property type="protein sequence ID" value="MBK1645577.1"/>
    <property type="molecule type" value="Genomic_DNA"/>
</dbReference>
<organism evidence="9 10">
    <name type="scientific">Thiocapsa imhoffii</name>
    <dbReference type="NCBI Taxonomy" id="382777"/>
    <lineage>
        <taxon>Bacteria</taxon>
        <taxon>Pseudomonadati</taxon>
        <taxon>Pseudomonadota</taxon>
        <taxon>Gammaproteobacteria</taxon>
        <taxon>Chromatiales</taxon>
        <taxon>Chromatiaceae</taxon>
        <taxon>Thiocapsa</taxon>
    </lineage>
</organism>
<dbReference type="InterPro" id="IPR046357">
    <property type="entry name" value="PPIase_dom_sf"/>
</dbReference>
<evidence type="ECO:0000256" key="6">
    <source>
        <dbReference type="ARBA" id="ARBA00023235"/>
    </source>
</evidence>
<accession>A0A9X0WK05</accession>
<feature type="domain" description="PpiC" evidence="8">
    <location>
        <begin position="296"/>
        <end position="395"/>
    </location>
</feature>
<proteinExistence type="inferred from homology"/>
<dbReference type="Gene3D" id="1.10.4030.10">
    <property type="entry name" value="Porin chaperone SurA, peptide-binding domain"/>
    <property type="match status" value="1"/>
</dbReference>
<evidence type="ECO:0000259" key="8">
    <source>
        <dbReference type="PROSITE" id="PS50198"/>
    </source>
</evidence>
<dbReference type="HAMAP" id="MF_01183">
    <property type="entry name" value="Chaperone_SurA"/>
    <property type="match status" value="1"/>
</dbReference>
<dbReference type="PROSITE" id="PS01096">
    <property type="entry name" value="PPIC_PPIASE_1"/>
    <property type="match status" value="1"/>
</dbReference>
<keyword evidence="5 7" id="KW-0143">Chaperone</keyword>
<keyword evidence="4 7" id="KW-0697">Rotamase</keyword>
<comment type="caution">
    <text evidence="9">The sequence shown here is derived from an EMBL/GenBank/DDBJ whole genome shotgun (WGS) entry which is preliminary data.</text>
</comment>
<gene>
    <name evidence="7" type="primary">surA</name>
    <name evidence="9" type="ORF">CKO25_13170</name>
</gene>
<dbReference type="Pfam" id="PF09312">
    <property type="entry name" value="SurA_N"/>
    <property type="match status" value="1"/>
</dbReference>
<evidence type="ECO:0000256" key="3">
    <source>
        <dbReference type="ARBA" id="ARBA00022764"/>
    </source>
</evidence>
<dbReference type="RefSeq" id="WP_200388387.1">
    <property type="nucleotide sequence ID" value="NZ_NRSD01000013.1"/>
</dbReference>
<comment type="subcellular location">
    <subcellularLocation>
        <location evidence="7">Periplasm</location>
    </subcellularLocation>
    <text evidence="7">Is capable of associating with the outer membrane.</text>
</comment>
<dbReference type="InterPro" id="IPR023034">
    <property type="entry name" value="PPIase_SurA"/>
</dbReference>
<dbReference type="InterPro" id="IPR023058">
    <property type="entry name" value="PPIase_PpiC_CS"/>
</dbReference>
<dbReference type="GO" id="GO:0051082">
    <property type="term" value="F:unfolded protein binding"/>
    <property type="evidence" value="ECO:0007669"/>
    <property type="project" value="UniProtKB-UniRule"/>
</dbReference>
<keyword evidence="6 7" id="KW-0413">Isomerase</keyword>
<comment type="domain">
    <text evidence="7">The PPIase activity resides only in the second parvulin domain. The N-terminal region and the C-terminal tail are necessary and sufficient for the chaperone activity of SurA. The PPIase activity is dispensable for SurA to function as a chaperone. The N-terminal region and the C-terminal tail are also required for porin recognition.</text>
</comment>
<dbReference type="Proteomes" id="UP001138802">
    <property type="component" value="Unassembled WGS sequence"/>
</dbReference>
<comment type="function">
    <text evidence="7">Chaperone involved in the correct folding and assembly of outer membrane proteins. Recognizes specific patterns of aromatic residues and the orientation of their side chains, which are found more frequently in integral outer membrane proteins. May act in both early periplasmic and late outer membrane-associated steps of protein maturation.</text>
</comment>
<keyword evidence="2 7" id="KW-0677">Repeat</keyword>
<sequence>MAINRTSDRPQSRPRHRAWALAFLAVTTGPALGQAPIQELDAIVAVVNDDVVVRSELNTEIELILPQMQQAGTPPPPRQQLEKQVLDQLILKRLQTQRAREMGIEVDEADLNEALVRIAERNGLTLDELQLTLEAGGIRFADFREDTRSQIIMSRLQNQAVINQIQVTDQEIDRFLEREASRLIEREQVRLQHILIALPNSPSPAEVQAAESKATRLVGQLRGGADFGQVAARESDGRNALQGGDLGWFEMAAVPSLATELAFTMAEGEISDPLRSPSGFHIIKLRDIKAATPADVIQTHARHILIRTNELVSDEDARRRLSQLRTRILGGDEFATLARSHSDDTGSALKGGDLGWVNPGDTVPDFEEAMNALGPNEVSQPFQSPFGWHIVQVIERRNQDREGEFMRLKARGALQRRKAEEATEEWLRQLRDEAYVELRLEEEA</sequence>
<dbReference type="Pfam" id="PF00639">
    <property type="entry name" value="Rotamase"/>
    <property type="match status" value="2"/>
</dbReference>
<dbReference type="PROSITE" id="PS50198">
    <property type="entry name" value="PPIC_PPIASE_2"/>
    <property type="match status" value="2"/>
</dbReference>